<protein>
    <submittedName>
        <fullName evidence="1">Uncharacterized protein</fullName>
    </submittedName>
</protein>
<keyword evidence="2" id="KW-1185">Reference proteome</keyword>
<dbReference type="PATRIC" id="fig|56193.3.peg.1149"/>
<evidence type="ECO:0000313" key="1">
    <source>
        <dbReference type="EMBL" id="KKW94076.1"/>
    </source>
</evidence>
<name>A0A0M3AYR1_9SPHN</name>
<dbReference type="Proteomes" id="UP000033874">
    <property type="component" value="Unassembled WGS sequence"/>
</dbReference>
<gene>
    <name evidence="1" type="ORF">YP76_05555</name>
</gene>
<proteinExistence type="predicted"/>
<dbReference type="EMBL" id="LBIC01000001">
    <property type="protein sequence ID" value="KKW94076.1"/>
    <property type="molecule type" value="Genomic_DNA"/>
</dbReference>
<organism evidence="1 2">
    <name type="scientific">Sphingobium chungbukense</name>
    <dbReference type="NCBI Taxonomy" id="56193"/>
    <lineage>
        <taxon>Bacteria</taxon>
        <taxon>Pseudomonadati</taxon>
        <taxon>Pseudomonadota</taxon>
        <taxon>Alphaproteobacteria</taxon>
        <taxon>Sphingomonadales</taxon>
        <taxon>Sphingomonadaceae</taxon>
        <taxon>Sphingobium</taxon>
    </lineage>
</organism>
<sequence>MSVHRDRLCVENFFWPGAAAFTAPRLRLFEIRKWPDRSGEDQWEVFLIRIGSQMRRTAILGYLDGEGI</sequence>
<dbReference type="AlphaFoldDB" id="A0A0M3AYR1"/>
<comment type="caution">
    <text evidence="1">The sequence shown here is derived from an EMBL/GenBank/DDBJ whole genome shotgun (WGS) entry which is preliminary data.</text>
</comment>
<evidence type="ECO:0000313" key="2">
    <source>
        <dbReference type="Proteomes" id="UP000033874"/>
    </source>
</evidence>
<accession>A0A0M3AYR1</accession>
<reference evidence="1 2" key="1">
    <citation type="submission" date="2015-04" db="EMBL/GenBank/DDBJ databases">
        <title>Genome sequence of aromatic hydrocarbons-degrading Sphingobium chungbukense DJ77.</title>
        <authorList>
            <person name="Kim Y.-C."/>
            <person name="Chae J.-C."/>
        </authorList>
    </citation>
    <scope>NUCLEOTIDE SEQUENCE [LARGE SCALE GENOMIC DNA]</scope>
    <source>
        <strain evidence="1 2">DJ77</strain>
    </source>
</reference>